<dbReference type="Proteomes" id="UP000278962">
    <property type="component" value="Unassembled WGS sequence"/>
</dbReference>
<proteinExistence type="predicted"/>
<feature type="transmembrane region" description="Helical" evidence="1">
    <location>
        <begin position="12"/>
        <end position="45"/>
    </location>
</feature>
<evidence type="ECO:0000256" key="1">
    <source>
        <dbReference type="SAM" id="Phobius"/>
    </source>
</evidence>
<reference evidence="2 3" key="1">
    <citation type="submission" date="2018-10" db="EMBL/GenBank/DDBJ databases">
        <title>Genomic Encyclopedia of Archaeal and Bacterial Type Strains, Phase II (KMG-II): from individual species to whole genera.</title>
        <authorList>
            <person name="Goeker M."/>
        </authorList>
    </citation>
    <scope>NUCLEOTIDE SEQUENCE [LARGE SCALE GENOMIC DNA]</scope>
    <source>
        <strain evidence="2 3">DSM 14954</strain>
    </source>
</reference>
<protein>
    <submittedName>
        <fullName evidence="2">Uncharacterized protein</fullName>
    </submittedName>
</protein>
<comment type="caution">
    <text evidence="2">The sequence shown here is derived from an EMBL/GenBank/DDBJ whole genome shotgun (WGS) entry which is preliminary data.</text>
</comment>
<feature type="transmembrane region" description="Helical" evidence="1">
    <location>
        <begin position="96"/>
        <end position="117"/>
    </location>
</feature>
<gene>
    <name evidence="2" type="ORF">C8N24_1104</name>
</gene>
<accession>A0A660L8E2</accession>
<evidence type="ECO:0000313" key="2">
    <source>
        <dbReference type="EMBL" id="RKQ91282.1"/>
    </source>
</evidence>
<keyword evidence="3" id="KW-1185">Reference proteome</keyword>
<keyword evidence="1" id="KW-1133">Transmembrane helix</keyword>
<dbReference type="AlphaFoldDB" id="A0A660L8E2"/>
<dbReference type="EMBL" id="RBIL01000001">
    <property type="protein sequence ID" value="RKQ91282.1"/>
    <property type="molecule type" value="Genomic_DNA"/>
</dbReference>
<sequence>MSHSDPLVFVRYLDVALIVLAAPFVLLMGGPVLGFAVAGGVWIVTRFTAAAIERSARRSKSPKAQVGINFGVFMGRAWIMGIAILVVGLAGDREDGLMAALLALVVFSVYLATTLIIRPTERNKPSS</sequence>
<organism evidence="2 3">
    <name type="scientific">Solirubrobacter pauli</name>
    <dbReference type="NCBI Taxonomy" id="166793"/>
    <lineage>
        <taxon>Bacteria</taxon>
        <taxon>Bacillati</taxon>
        <taxon>Actinomycetota</taxon>
        <taxon>Thermoleophilia</taxon>
        <taxon>Solirubrobacterales</taxon>
        <taxon>Solirubrobacteraceae</taxon>
        <taxon>Solirubrobacter</taxon>
    </lineage>
</organism>
<name>A0A660L8E2_9ACTN</name>
<evidence type="ECO:0000313" key="3">
    <source>
        <dbReference type="Proteomes" id="UP000278962"/>
    </source>
</evidence>
<keyword evidence="1" id="KW-0472">Membrane</keyword>
<keyword evidence="1" id="KW-0812">Transmembrane</keyword>
<feature type="transmembrane region" description="Helical" evidence="1">
    <location>
        <begin position="66"/>
        <end position="90"/>
    </location>
</feature>